<organism evidence="2 3">
    <name type="scientific">Platanthera guangdongensis</name>
    <dbReference type="NCBI Taxonomy" id="2320717"/>
    <lineage>
        <taxon>Eukaryota</taxon>
        <taxon>Viridiplantae</taxon>
        <taxon>Streptophyta</taxon>
        <taxon>Embryophyta</taxon>
        <taxon>Tracheophyta</taxon>
        <taxon>Spermatophyta</taxon>
        <taxon>Magnoliopsida</taxon>
        <taxon>Liliopsida</taxon>
        <taxon>Asparagales</taxon>
        <taxon>Orchidaceae</taxon>
        <taxon>Orchidoideae</taxon>
        <taxon>Orchideae</taxon>
        <taxon>Orchidinae</taxon>
        <taxon>Platanthera</taxon>
    </lineage>
</organism>
<keyword evidence="1" id="KW-1133">Transmembrane helix</keyword>
<evidence type="ECO:0000313" key="3">
    <source>
        <dbReference type="Proteomes" id="UP001412067"/>
    </source>
</evidence>
<evidence type="ECO:0000313" key="2">
    <source>
        <dbReference type="EMBL" id="KAK8965547.1"/>
    </source>
</evidence>
<gene>
    <name evidence="2" type="ORF">KSP40_PGU001292</name>
</gene>
<protein>
    <submittedName>
        <fullName evidence="2">Uncharacterized protein</fullName>
    </submittedName>
</protein>
<dbReference type="Proteomes" id="UP001412067">
    <property type="component" value="Unassembled WGS sequence"/>
</dbReference>
<name>A0ABR2MN19_9ASPA</name>
<accession>A0ABR2MN19</accession>
<evidence type="ECO:0000256" key="1">
    <source>
        <dbReference type="SAM" id="Phobius"/>
    </source>
</evidence>
<feature type="transmembrane region" description="Helical" evidence="1">
    <location>
        <begin position="100"/>
        <end position="123"/>
    </location>
</feature>
<sequence>MDEFPVPAWGIRCSRGSSVTSVTHCRPIAPTTVLWLIYAGTRCRQFDTTMEAAWWALGKVLDGKYRVRGIFRPGFPDGTGTNIKHCHFWREGVKELSANIGAYLAILFVLYLFYSMNMISNFISFGRDKFDKKTRRPGLIREIISTVGSTKTMFLLLAACPLSIGTESMSMRVERWAHSREQCVGNIMERVA</sequence>
<keyword evidence="1" id="KW-0472">Membrane</keyword>
<keyword evidence="1" id="KW-0812">Transmembrane</keyword>
<reference evidence="2 3" key="1">
    <citation type="journal article" date="2022" name="Nat. Plants">
        <title>Genomes of leafy and leafless Platanthera orchids illuminate the evolution of mycoheterotrophy.</title>
        <authorList>
            <person name="Li M.H."/>
            <person name="Liu K.W."/>
            <person name="Li Z."/>
            <person name="Lu H.C."/>
            <person name="Ye Q.L."/>
            <person name="Zhang D."/>
            <person name="Wang J.Y."/>
            <person name="Li Y.F."/>
            <person name="Zhong Z.M."/>
            <person name="Liu X."/>
            <person name="Yu X."/>
            <person name="Liu D.K."/>
            <person name="Tu X.D."/>
            <person name="Liu B."/>
            <person name="Hao Y."/>
            <person name="Liao X.Y."/>
            <person name="Jiang Y.T."/>
            <person name="Sun W.H."/>
            <person name="Chen J."/>
            <person name="Chen Y.Q."/>
            <person name="Ai Y."/>
            <person name="Zhai J.W."/>
            <person name="Wu S.S."/>
            <person name="Zhou Z."/>
            <person name="Hsiao Y.Y."/>
            <person name="Wu W.L."/>
            <person name="Chen Y.Y."/>
            <person name="Lin Y.F."/>
            <person name="Hsu J.L."/>
            <person name="Li C.Y."/>
            <person name="Wang Z.W."/>
            <person name="Zhao X."/>
            <person name="Zhong W.Y."/>
            <person name="Ma X.K."/>
            <person name="Ma L."/>
            <person name="Huang J."/>
            <person name="Chen G.Z."/>
            <person name="Huang M.Z."/>
            <person name="Huang L."/>
            <person name="Peng D.H."/>
            <person name="Luo Y.B."/>
            <person name="Zou S.Q."/>
            <person name="Chen S.P."/>
            <person name="Lan S."/>
            <person name="Tsai W.C."/>
            <person name="Van de Peer Y."/>
            <person name="Liu Z.J."/>
        </authorList>
    </citation>
    <scope>NUCLEOTIDE SEQUENCE [LARGE SCALE GENOMIC DNA]</scope>
    <source>
        <strain evidence="2">Lor288</strain>
    </source>
</reference>
<proteinExistence type="predicted"/>
<keyword evidence="3" id="KW-1185">Reference proteome</keyword>
<comment type="caution">
    <text evidence="2">The sequence shown here is derived from an EMBL/GenBank/DDBJ whole genome shotgun (WGS) entry which is preliminary data.</text>
</comment>
<dbReference type="EMBL" id="JBBWWR010000006">
    <property type="protein sequence ID" value="KAK8965547.1"/>
    <property type="molecule type" value="Genomic_DNA"/>
</dbReference>